<proteinExistence type="predicted"/>
<evidence type="ECO:0000313" key="1">
    <source>
        <dbReference type="EMBL" id="RMH97769.1"/>
    </source>
</evidence>
<reference evidence="1 2" key="1">
    <citation type="submission" date="2018-10" db="EMBL/GenBank/DDBJ databases">
        <title>Pseudomonas songnenensis NEAU-ST5-5(T) genome.</title>
        <authorList>
            <person name="Pengp J."/>
            <person name="Liu Z.-P."/>
        </authorList>
    </citation>
    <scope>NUCLEOTIDE SEQUENCE [LARGE SCALE GENOMIC DNA]</scope>
    <source>
        <strain evidence="1 2">NEAU-ST5-5</strain>
    </source>
</reference>
<protein>
    <submittedName>
        <fullName evidence="1">Uncharacterized protein</fullName>
    </submittedName>
</protein>
<keyword evidence="2" id="KW-1185">Reference proteome</keyword>
<evidence type="ECO:0000313" key="2">
    <source>
        <dbReference type="Proteomes" id="UP000279228"/>
    </source>
</evidence>
<gene>
    <name evidence="1" type="ORF">EA798_04890</name>
</gene>
<organism evidence="1 2">
    <name type="scientific">Pseudomonas songnenensis</name>
    <dbReference type="NCBI Taxonomy" id="1176259"/>
    <lineage>
        <taxon>Bacteria</taxon>
        <taxon>Pseudomonadati</taxon>
        <taxon>Pseudomonadota</taxon>
        <taxon>Gammaproteobacteria</taxon>
        <taxon>Pseudomonadales</taxon>
        <taxon>Pseudomonadaceae</taxon>
        <taxon>Pseudomonas</taxon>
    </lineage>
</organism>
<comment type="caution">
    <text evidence="1">The sequence shown here is derived from an EMBL/GenBank/DDBJ whole genome shotgun (WGS) entry which is preliminary data.</text>
</comment>
<sequence>MPRADRIDDDVSLQEIGVAILRAVPQIHAECEMVAYCLMLLTLRYCESPSLAFRFAGAEWLAA</sequence>
<accession>A0ABX9UYM4</accession>
<dbReference type="Proteomes" id="UP000279228">
    <property type="component" value="Unassembled WGS sequence"/>
</dbReference>
<name>A0ABX9UYM4_9PSED</name>
<dbReference type="EMBL" id="RFFN01000002">
    <property type="protein sequence ID" value="RMH97769.1"/>
    <property type="molecule type" value="Genomic_DNA"/>
</dbReference>